<dbReference type="Proteomes" id="UP000518266">
    <property type="component" value="Unassembled WGS sequence"/>
</dbReference>
<keyword evidence="3" id="KW-1185">Reference proteome</keyword>
<protein>
    <submittedName>
        <fullName evidence="2">Uncharacterized protein</fullName>
    </submittedName>
</protein>
<proteinExistence type="predicted"/>
<evidence type="ECO:0000313" key="2">
    <source>
        <dbReference type="EMBL" id="KAF3840174.1"/>
    </source>
</evidence>
<dbReference type="AlphaFoldDB" id="A0A7J5XSS3"/>
<gene>
    <name evidence="2" type="ORF">F7725_018891</name>
</gene>
<comment type="caution">
    <text evidence="2">The sequence shown here is derived from an EMBL/GenBank/DDBJ whole genome shotgun (WGS) entry which is preliminary data.</text>
</comment>
<feature type="region of interest" description="Disordered" evidence="1">
    <location>
        <begin position="33"/>
        <end position="71"/>
    </location>
</feature>
<evidence type="ECO:0000313" key="3">
    <source>
        <dbReference type="Proteomes" id="UP000518266"/>
    </source>
</evidence>
<evidence type="ECO:0000256" key="1">
    <source>
        <dbReference type="SAM" id="MobiDB-lite"/>
    </source>
</evidence>
<reference evidence="2 3" key="1">
    <citation type="submission" date="2020-03" db="EMBL/GenBank/DDBJ databases">
        <title>Dissostichus mawsoni Genome sequencing and assembly.</title>
        <authorList>
            <person name="Park H."/>
        </authorList>
    </citation>
    <scope>NUCLEOTIDE SEQUENCE [LARGE SCALE GENOMIC DNA]</scope>
    <source>
        <strain evidence="2">DM0001</strain>
        <tissue evidence="2">Muscle</tissue>
    </source>
</reference>
<dbReference type="EMBL" id="JAAKFY010000021">
    <property type="protein sequence ID" value="KAF3840174.1"/>
    <property type="molecule type" value="Genomic_DNA"/>
</dbReference>
<feature type="region of interest" description="Disordered" evidence="1">
    <location>
        <begin position="1"/>
        <end position="20"/>
    </location>
</feature>
<accession>A0A7J5XSS3</accession>
<feature type="compositionally biased region" description="Basic and acidic residues" evidence="1">
    <location>
        <begin position="8"/>
        <end position="20"/>
    </location>
</feature>
<organism evidence="2 3">
    <name type="scientific">Dissostichus mawsoni</name>
    <name type="common">Antarctic cod</name>
    <dbReference type="NCBI Taxonomy" id="36200"/>
    <lineage>
        <taxon>Eukaryota</taxon>
        <taxon>Metazoa</taxon>
        <taxon>Chordata</taxon>
        <taxon>Craniata</taxon>
        <taxon>Vertebrata</taxon>
        <taxon>Euteleostomi</taxon>
        <taxon>Actinopterygii</taxon>
        <taxon>Neopterygii</taxon>
        <taxon>Teleostei</taxon>
        <taxon>Neoteleostei</taxon>
        <taxon>Acanthomorphata</taxon>
        <taxon>Eupercaria</taxon>
        <taxon>Perciformes</taxon>
        <taxon>Notothenioidei</taxon>
        <taxon>Nototheniidae</taxon>
        <taxon>Dissostichus</taxon>
    </lineage>
</organism>
<name>A0A7J5XSS3_DISMA</name>
<sequence>MGAALDVPGKDSRGDLRGDLRRDLRRDSRGDLRRDLRRDSRGNLRGNSRSDSRGDLRGNSRRTREGLERELERRLEKELERELERRLEKGLGKGLERDQSRDLSRDWRRDLGRDLSRDRRRDLTLCFLLFFTVTSAINTSAPSSLFSLSHSSRALPPINTHSSVNEEMKAVPREFLAKGPRCQAVGAVHLGPVVPRAPAADVDVNEVHVEGQGCGLHCIGDRTGQQADTWTDPKGAFLSVAPLPFSPPLLTKHPPPPPSLLHQGSCAARVHRPPPHTPLPLCPAASSPPAVDPDTELEVAEEPRVRQWQVMSSEAGAWGFIRGQGCHGASPEVGGVLEPESFKDCWASRQGLPAWQTYPPDPLPTSTSLMPLHLRLPPRKPACVRMQSRLQCLNIKVNHLEKIDVTNTLPPFISFAFLALYNINAFLLRDSGFGQQAIWVRLTIIYDADHHSSSEERLSDTVRMGTAAEHTRADILGFATHPRPPGKVMAVAAAVATCPLNPPTSPPPSACQSQSCASWGLSAPAWLWLDPRCHAAVNAPHDQPAPRH</sequence>